<evidence type="ECO:0000313" key="1">
    <source>
        <dbReference type="EMBL" id="PBK62512.1"/>
    </source>
</evidence>
<reference evidence="2" key="1">
    <citation type="journal article" date="2017" name="Nat. Ecol. Evol.">
        <title>Genome expansion and lineage-specific genetic innovations in the forest pathogenic fungi Armillaria.</title>
        <authorList>
            <person name="Sipos G."/>
            <person name="Prasanna A.N."/>
            <person name="Walter M.C."/>
            <person name="O'Connor E."/>
            <person name="Balint B."/>
            <person name="Krizsan K."/>
            <person name="Kiss B."/>
            <person name="Hess J."/>
            <person name="Varga T."/>
            <person name="Slot J."/>
            <person name="Riley R."/>
            <person name="Boka B."/>
            <person name="Rigling D."/>
            <person name="Barry K."/>
            <person name="Lee J."/>
            <person name="Mihaltcheva S."/>
            <person name="LaButti K."/>
            <person name="Lipzen A."/>
            <person name="Waldron R."/>
            <person name="Moloney N.M."/>
            <person name="Sperisen C."/>
            <person name="Kredics L."/>
            <person name="Vagvoelgyi C."/>
            <person name="Patrignani A."/>
            <person name="Fitzpatrick D."/>
            <person name="Nagy I."/>
            <person name="Doyle S."/>
            <person name="Anderson J.B."/>
            <person name="Grigoriev I.V."/>
            <person name="Gueldener U."/>
            <person name="Muensterkoetter M."/>
            <person name="Nagy L.G."/>
        </authorList>
    </citation>
    <scope>NUCLEOTIDE SEQUENCE [LARGE SCALE GENOMIC DNA]</scope>
    <source>
        <strain evidence="2">28-4</strain>
    </source>
</reference>
<evidence type="ECO:0000313" key="2">
    <source>
        <dbReference type="Proteomes" id="UP000218334"/>
    </source>
</evidence>
<name>A0A2H3B657_9AGAR</name>
<gene>
    <name evidence="1" type="ORF">ARMSODRAFT_964028</name>
</gene>
<organism evidence="1 2">
    <name type="scientific">Armillaria solidipes</name>
    <dbReference type="NCBI Taxonomy" id="1076256"/>
    <lineage>
        <taxon>Eukaryota</taxon>
        <taxon>Fungi</taxon>
        <taxon>Dikarya</taxon>
        <taxon>Basidiomycota</taxon>
        <taxon>Agaricomycotina</taxon>
        <taxon>Agaricomycetes</taxon>
        <taxon>Agaricomycetidae</taxon>
        <taxon>Agaricales</taxon>
        <taxon>Marasmiineae</taxon>
        <taxon>Physalacriaceae</taxon>
        <taxon>Armillaria</taxon>
    </lineage>
</organism>
<sequence length="63" mass="7112">MTTTTQSPEIQQFATPREKEIRIDPDVDLASSSLLDLVSSNLLKGLCPLQMKFLYYPQVIITI</sequence>
<accession>A0A2H3B657</accession>
<dbReference type="Proteomes" id="UP000218334">
    <property type="component" value="Unassembled WGS sequence"/>
</dbReference>
<proteinExistence type="predicted"/>
<dbReference type="EMBL" id="KZ293465">
    <property type="protein sequence ID" value="PBK62512.1"/>
    <property type="molecule type" value="Genomic_DNA"/>
</dbReference>
<dbReference type="AlphaFoldDB" id="A0A2H3B657"/>
<protein>
    <submittedName>
        <fullName evidence="1">Uncharacterized protein</fullName>
    </submittedName>
</protein>
<keyword evidence="2" id="KW-1185">Reference proteome</keyword>